<dbReference type="SUPFAM" id="SSF74650">
    <property type="entry name" value="Galactose mutarotase-like"/>
    <property type="match status" value="1"/>
</dbReference>
<dbReference type="GO" id="GO:0047938">
    <property type="term" value="F:glucose-6-phosphate 1-epimerase activity"/>
    <property type="evidence" value="ECO:0007669"/>
    <property type="project" value="UniProtKB-UniRule"/>
</dbReference>
<comment type="catalytic activity">
    <reaction evidence="1">
        <text>alpha-D-glucose 6-phosphate = beta-D-glucose 6-phosphate</text>
        <dbReference type="Rhea" id="RHEA:16249"/>
        <dbReference type="ChEBI" id="CHEBI:58225"/>
        <dbReference type="ChEBI" id="CHEBI:58247"/>
        <dbReference type="EC" id="5.1.3.15"/>
    </reaction>
</comment>
<reference evidence="5 6" key="1">
    <citation type="submission" date="2020-07" db="EMBL/GenBank/DDBJ databases">
        <title>Genomic Encyclopedia of Type Strains, Phase IV (KMG-V): Genome sequencing to study the core and pangenomes of soil and plant-associated prokaryotes.</title>
        <authorList>
            <person name="Whitman W."/>
        </authorList>
    </citation>
    <scope>NUCLEOTIDE SEQUENCE [LARGE SCALE GENOMIC DNA]</scope>
    <source>
        <strain evidence="5 6">M8UP30</strain>
    </source>
</reference>
<evidence type="ECO:0000256" key="4">
    <source>
        <dbReference type="PIRNR" id="PIRNR016020"/>
    </source>
</evidence>
<organism evidence="5 6">
    <name type="scientific">Tunturiibacter lichenicola</name>
    <dbReference type="NCBI Taxonomy" id="2051959"/>
    <lineage>
        <taxon>Bacteria</taxon>
        <taxon>Pseudomonadati</taxon>
        <taxon>Acidobacteriota</taxon>
        <taxon>Terriglobia</taxon>
        <taxon>Terriglobales</taxon>
        <taxon>Acidobacteriaceae</taxon>
        <taxon>Tunturiibacter</taxon>
    </lineage>
</organism>
<dbReference type="PANTHER" id="PTHR11122:SF13">
    <property type="entry name" value="GLUCOSE-6-PHOSPHATE 1-EPIMERASE"/>
    <property type="match status" value="1"/>
</dbReference>
<dbReference type="Pfam" id="PF01263">
    <property type="entry name" value="Aldose_epim"/>
    <property type="match status" value="1"/>
</dbReference>
<dbReference type="CDD" id="cd09020">
    <property type="entry name" value="D-hex-6-P-epi_like"/>
    <property type="match status" value="1"/>
</dbReference>
<comment type="similarity">
    <text evidence="2 4">Belongs to the glucose-6-phosphate 1-epimerase family.</text>
</comment>
<proteinExistence type="inferred from homology"/>
<evidence type="ECO:0000313" key="6">
    <source>
        <dbReference type="Proteomes" id="UP000534186"/>
    </source>
</evidence>
<dbReference type="Proteomes" id="UP000534186">
    <property type="component" value="Unassembled WGS sequence"/>
</dbReference>
<dbReference type="Gene3D" id="2.70.98.10">
    <property type="match status" value="1"/>
</dbReference>
<dbReference type="PANTHER" id="PTHR11122">
    <property type="entry name" value="APOSPORY-ASSOCIATED PROTEIN C-RELATED"/>
    <property type="match status" value="1"/>
</dbReference>
<dbReference type="InterPro" id="IPR008183">
    <property type="entry name" value="Aldose_1/G6P_1-epimerase"/>
</dbReference>
<dbReference type="PIRSF" id="PIRSF016020">
    <property type="entry name" value="PHexose_mutarotase"/>
    <property type="match status" value="1"/>
</dbReference>
<dbReference type="InterPro" id="IPR011013">
    <property type="entry name" value="Gal_mutarotase_sf_dom"/>
</dbReference>
<gene>
    <name evidence="5" type="ORF">HDF12_000258</name>
</gene>
<dbReference type="InterPro" id="IPR025532">
    <property type="entry name" value="G6P_1-epimerase"/>
</dbReference>
<evidence type="ECO:0000313" key="5">
    <source>
        <dbReference type="EMBL" id="NYF49893.1"/>
    </source>
</evidence>
<dbReference type="GO" id="GO:0005975">
    <property type="term" value="P:carbohydrate metabolic process"/>
    <property type="evidence" value="ECO:0007669"/>
    <property type="project" value="InterPro"/>
</dbReference>
<dbReference type="EC" id="5.1.3.15" evidence="4"/>
<evidence type="ECO:0000256" key="2">
    <source>
        <dbReference type="ARBA" id="ARBA00005866"/>
    </source>
</evidence>
<sequence>MMDINQLNEHFGLPGVLAFHATEGGLVRADITTPHATATVYLQGAHLTAWQPAGHQPAIFTSRKTDLAPGKAIRGGVPIAFPWFATRHDGKTGPSHGFARIQDWTLAFAALAGEDLHLTFTLGANDLSRSLGYDHFHLGYQLTIGRTLTMQLTVANDADTPLVFEEALHTYYAVADVHEIAIAGLDGVSYLDKVDSFKEKVQHGDITVTGPTDRVYLDTTATCTLSDPVRKRRIAVAKTGSNTTVVWNPWESGAAKLADMDPSEWHEFVAIETVNAATDAITLAPGATYTMQARVTLDKLHG</sequence>
<dbReference type="EMBL" id="JACCCV010000001">
    <property type="protein sequence ID" value="NYF49893.1"/>
    <property type="molecule type" value="Genomic_DNA"/>
</dbReference>
<dbReference type="InterPro" id="IPR014718">
    <property type="entry name" value="GH-type_carb-bd"/>
</dbReference>
<protein>
    <recommendedName>
        <fullName evidence="4">Putative glucose-6-phosphate 1-epimerase</fullName>
        <ecNumber evidence="4">5.1.3.15</ecNumber>
    </recommendedName>
</protein>
<name>A0A7Y9NIF8_9BACT</name>
<evidence type="ECO:0000256" key="1">
    <source>
        <dbReference type="ARBA" id="ARBA00001096"/>
    </source>
</evidence>
<keyword evidence="3 4" id="KW-0413">Isomerase</keyword>
<accession>A0A7Y9NIF8</accession>
<dbReference type="AlphaFoldDB" id="A0A7Y9NIF8"/>
<comment type="caution">
    <text evidence="5">The sequence shown here is derived from an EMBL/GenBank/DDBJ whole genome shotgun (WGS) entry which is preliminary data.</text>
</comment>
<dbReference type="GO" id="GO:0030246">
    <property type="term" value="F:carbohydrate binding"/>
    <property type="evidence" value="ECO:0007669"/>
    <property type="project" value="UniProtKB-UniRule"/>
</dbReference>
<evidence type="ECO:0000256" key="3">
    <source>
        <dbReference type="ARBA" id="ARBA00023235"/>
    </source>
</evidence>